<keyword evidence="4" id="KW-0274">FAD</keyword>
<name>A0ABW3IKK6_9FLAO</name>
<evidence type="ECO:0000256" key="5">
    <source>
        <dbReference type="ARBA" id="ARBA00023002"/>
    </source>
</evidence>
<dbReference type="Proteomes" id="UP001597100">
    <property type="component" value="Unassembled WGS sequence"/>
</dbReference>
<dbReference type="NCBIfam" id="NF010037">
    <property type="entry name" value="PRK13512.1"/>
    <property type="match status" value="1"/>
</dbReference>
<dbReference type="GO" id="GO:0050451">
    <property type="term" value="F:CoA-disulfide reductase (NADPH) activity"/>
    <property type="evidence" value="ECO:0007669"/>
    <property type="project" value="UniProtKB-EC"/>
</dbReference>
<evidence type="ECO:0000256" key="3">
    <source>
        <dbReference type="ARBA" id="ARBA00022630"/>
    </source>
</evidence>
<dbReference type="InterPro" id="IPR036873">
    <property type="entry name" value="Rhodanese-like_dom_sf"/>
</dbReference>
<evidence type="ECO:0000256" key="1">
    <source>
        <dbReference type="ARBA" id="ARBA00001974"/>
    </source>
</evidence>
<evidence type="ECO:0000256" key="4">
    <source>
        <dbReference type="ARBA" id="ARBA00022827"/>
    </source>
</evidence>
<dbReference type="Gene3D" id="3.50.50.60">
    <property type="entry name" value="FAD/NAD(P)-binding domain"/>
    <property type="match status" value="2"/>
</dbReference>
<dbReference type="InterPro" id="IPR050260">
    <property type="entry name" value="FAD-bd_OxRdtase"/>
</dbReference>
<keyword evidence="6" id="KW-0676">Redox-active center</keyword>
<evidence type="ECO:0000313" key="8">
    <source>
        <dbReference type="EMBL" id="MFD0977838.1"/>
    </source>
</evidence>
<accession>A0ABW3IKK6</accession>
<dbReference type="Pfam" id="PF02852">
    <property type="entry name" value="Pyr_redox_dim"/>
    <property type="match status" value="1"/>
</dbReference>
<dbReference type="SUPFAM" id="SSF55424">
    <property type="entry name" value="FAD/NAD-linked reductases, dimerisation (C-terminal) domain"/>
    <property type="match status" value="1"/>
</dbReference>
<dbReference type="PROSITE" id="PS50206">
    <property type="entry name" value="RHODANESE_3"/>
    <property type="match status" value="1"/>
</dbReference>
<reference evidence="9" key="1">
    <citation type="journal article" date="2019" name="Int. J. Syst. Evol. Microbiol.">
        <title>The Global Catalogue of Microorganisms (GCM) 10K type strain sequencing project: providing services to taxonomists for standard genome sequencing and annotation.</title>
        <authorList>
            <consortium name="The Broad Institute Genomics Platform"/>
            <consortium name="The Broad Institute Genome Sequencing Center for Infectious Disease"/>
            <person name="Wu L."/>
            <person name="Ma J."/>
        </authorList>
    </citation>
    <scope>NUCLEOTIDE SEQUENCE [LARGE SCALE GENOMIC DNA]</scope>
    <source>
        <strain evidence="9">CCUG 60898</strain>
    </source>
</reference>
<keyword evidence="5 8" id="KW-0560">Oxidoreductase</keyword>
<dbReference type="EC" id="1.8.1.14" evidence="8"/>
<dbReference type="PRINTS" id="PR00411">
    <property type="entry name" value="PNDRDTASEI"/>
</dbReference>
<protein>
    <submittedName>
        <fullName evidence="8">CoA-disulfide reductase</fullName>
        <ecNumber evidence="8">1.8.1.14</ecNumber>
    </submittedName>
</protein>
<feature type="domain" description="Rhodanese" evidence="7">
    <location>
        <begin position="466"/>
        <end position="553"/>
    </location>
</feature>
<proteinExistence type="inferred from homology"/>
<keyword evidence="3" id="KW-0285">Flavoprotein</keyword>
<evidence type="ECO:0000259" key="7">
    <source>
        <dbReference type="PROSITE" id="PS50206"/>
    </source>
</evidence>
<evidence type="ECO:0000313" key="9">
    <source>
        <dbReference type="Proteomes" id="UP001597100"/>
    </source>
</evidence>
<dbReference type="InterPro" id="IPR023753">
    <property type="entry name" value="FAD/NAD-binding_dom"/>
</dbReference>
<evidence type="ECO:0000256" key="2">
    <source>
        <dbReference type="ARBA" id="ARBA00009130"/>
    </source>
</evidence>
<dbReference type="Pfam" id="PF00581">
    <property type="entry name" value="Rhodanese"/>
    <property type="match status" value="1"/>
</dbReference>
<comment type="caution">
    <text evidence="8">The sequence shown here is derived from an EMBL/GenBank/DDBJ whole genome shotgun (WGS) entry which is preliminary data.</text>
</comment>
<dbReference type="SMART" id="SM00450">
    <property type="entry name" value="RHOD"/>
    <property type="match status" value="1"/>
</dbReference>
<dbReference type="InterPro" id="IPR004099">
    <property type="entry name" value="Pyr_nucl-diS_OxRdtase_dimer"/>
</dbReference>
<dbReference type="InterPro" id="IPR036188">
    <property type="entry name" value="FAD/NAD-bd_sf"/>
</dbReference>
<dbReference type="SUPFAM" id="SSF51905">
    <property type="entry name" value="FAD/NAD(P)-binding domain"/>
    <property type="match status" value="1"/>
</dbReference>
<dbReference type="PRINTS" id="PR00368">
    <property type="entry name" value="FADPNR"/>
</dbReference>
<dbReference type="RefSeq" id="WP_380740442.1">
    <property type="nucleotide sequence ID" value="NZ_JBHTJP010000035.1"/>
</dbReference>
<dbReference type="Gene3D" id="3.40.250.10">
    <property type="entry name" value="Rhodanese-like domain"/>
    <property type="match status" value="1"/>
</dbReference>
<comment type="cofactor">
    <cofactor evidence="1">
        <name>FAD</name>
        <dbReference type="ChEBI" id="CHEBI:57692"/>
    </cofactor>
</comment>
<dbReference type="PANTHER" id="PTHR43429:SF1">
    <property type="entry name" value="NAD(P)H SULFUR OXIDOREDUCTASE (COA-DEPENDENT)"/>
    <property type="match status" value="1"/>
</dbReference>
<comment type="similarity">
    <text evidence="2">Belongs to the class-III pyridine nucleotide-disulfide oxidoreductase family.</text>
</comment>
<dbReference type="SUPFAM" id="SSF52821">
    <property type="entry name" value="Rhodanese/Cell cycle control phosphatase"/>
    <property type="match status" value="1"/>
</dbReference>
<sequence length="565" mass="61896">MEKQKIVIVGGVAGGATAAARLRRVNENSHIVLLERGEHISFANCGLPYYIGGSIEKREKLLVQTVEGMSRRFKLDIRNLSEVLNINREEKSVRIMDLSTGKEYEETYDVLLLSPGAKPFLPPVTGISEAKNIFSLRSIPDTDKIKTYVEQKKPKSAVIIGGGFIGLEMAENLHELGINIRLVERSGQVMEALDFEMAAIVQEHLRAKGVELFLNNGLERIEAEGKKVILQNGEELDTDMIIMAAGVQPESKLAEEAGLELGSRNSIRVNEYLQTSDPSIYAVGDAIEVKDYISGQAGFVPLAWPANRQGRIVADTISGKPTVYKGTLGTAIAKVFDLTAAVTGNNEKILQRRGVTYKVAHIHPSSHAGYYPGATPLALKMIFSPDNGTILGAQAVGAKGADKRIDVLATAIKGGLTIYDLPELELAYAPPFSSAKDPVNMLGYVAQNMLDGKLETFQWYEVPGLQESGAFILDVREEKEWEAGHIDGAVHFPLDTLRNRIHELPASETIYLYCHAGLRGYLATRILEENGLRVKNLDGGNKTYRTAMNERKLTEKAMPVPEVLG</sequence>
<dbReference type="PANTHER" id="PTHR43429">
    <property type="entry name" value="PYRIDINE NUCLEOTIDE-DISULFIDE OXIDOREDUCTASE DOMAIN-CONTAINING"/>
    <property type="match status" value="1"/>
</dbReference>
<keyword evidence="9" id="KW-1185">Reference proteome</keyword>
<gene>
    <name evidence="8" type="ORF">ACFQ1G_13655</name>
</gene>
<evidence type="ECO:0000256" key="6">
    <source>
        <dbReference type="ARBA" id="ARBA00023284"/>
    </source>
</evidence>
<organism evidence="8 9">
    <name type="scientific">Salinimicrobium gaetbulicola</name>
    <dbReference type="NCBI Taxonomy" id="999702"/>
    <lineage>
        <taxon>Bacteria</taxon>
        <taxon>Pseudomonadati</taxon>
        <taxon>Bacteroidota</taxon>
        <taxon>Flavobacteriia</taxon>
        <taxon>Flavobacteriales</taxon>
        <taxon>Flavobacteriaceae</taxon>
        <taxon>Salinimicrobium</taxon>
    </lineage>
</organism>
<dbReference type="InterPro" id="IPR001763">
    <property type="entry name" value="Rhodanese-like_dom"/>
</dbReference>
<dbReference type="InterPro" id="IPR016156">
    <property type="entry name" value="FAD/NAD-linked_Rdtase_dimer_sf"/>
</dbReference>
<dbReference type="Pfam" id="PF07992">
    <property type="entry name" value="Pyr_redox_2"/>
    <property type="match status" value="1"/>
</dbReference>
<dbReference type="EMBL" id="JBHTJP010000035">
    <property type="protein sequence ID" value="MFD0977838.1"/>
    <property type="molecule type" value="Genomic_DNA"/>
</dbReference>